<dbReference type="Gene3D" id="3.90.75.20">
    <property type="match status" value="1"/>
</dbReference>
<accession>A0AAX1UN01</accession>
<evidence type="ECO:0000313" key="3">
    <source>
        <dbReference type="Proteomes" id="UP000266305"/>
    </source>
</evidence>
<proteinExistence type="predicted"/>
<keyword evidence="2" id="KW-0255">Endonuclease</keyword>
<keyword evidence="2" id="KW-0540">Nuclease</keyword>
<feature type="domain" description="HNH nuclease" evidence="1">
    <location>
        <begin position="83"/>
        <end position="125"/>
    </location>
</feature>
<comment type="caution">
    <text evidence="2">The sequence shown here is derived from an EMBL/GenBank/DDBJ whole genome shotgun (WGS) entry which is preliminary data.</text>
</comment>
<dbReference type="GO" id="GO:0004519">
    <property type="term" value="F:endonuclease activity"/>
    <property type="evidence" value="ECO:0007669"/>
    <property type="project" value="UniProtKB-KW"/>
</dbReference>
<keyword evidence="2" id="KW-0378">Hydrolase</keyword>
<dbReference type="Gene3D" id="1.20.5.2050">
    <property type="match status" value="1"/>
</dbReference>
<dbReference type="GO" id="GO:0003677">
    <property type="term" value="F:DNA binding"/>
    <property type="evidence" value="ECO:0007669"/>
    <property type="project" value="InterPro"/>
</dbReference>
<dbReference type="SUPFAM" id="SSF54171">
    <property type="entry name" value="DNA-binding domain"/>
    <property type="match status" value="1"/>
</dbReference>
<dbReference type="Pfam" id="PF13392">
    <property type="entry name" value="HNH_3"/>
    <property type="match status" value="1"/>
</dbReference>
<gene>
    <name evidence="2" type="ORF">D1114_07070</name>
</gene>
<organism evidence="2 3">
    <name type="scientific">Cereibacter sphaeroides</name>
    <name type="common">Rhodobacter sphaeroides</name>
    <dbReference type="NCBI Taxonomy" id="1063"/>
    <lineage>
        <taxon>Bacteria</taxon>
        <taxon>Pseudomonadati</taxon>
        <taxon>Pseudomonadota</taxon>
        <taxon>Alphaproteobacteria</taxon>
        <taxon>Rhodobacterales</taxon>
        <taxon>Paracoccaceae</taxon>
        <taxon>Cereibacter</taxon>
    </lineage>
</organism>
<name>A0AAX1UN01_CERSP</name>
<protein>
    <submittedName>
        <fullName evidence="2">HNH endonuclease</fullName>
    </submittedName>
</protein>
<dbReference type="InterPro" id="IPR044925">
    <property type="entry name" value="His-Me_finger_sf"/>
</dbReference>
<dbReference type="Proteomes" id="UP000266305">
    <property type="component" value="Unassembled WGS sequence"/>
</dbReference>
<dbReference type="AlphaFoldDB" id="A0AAX1UN01"/>
<dbReference type="SUPFAM" id="SSF54060">
    <property type="entry name" value="His-Me finger endonucleases"/>
    <property type="match status" value="1"/>
</dbReference>
<reference evidence="2 3" key="1">
    <citation type="submission" date="2018-08" db="EMBL/GenBank/DDBJ databases">
        <title>Draft genome sequence of Rhodobacter sphaeroides FY.</title>
        <authorList>
            <person name="Rayyan A."/>
            <person name="Meyer T.E."/>
            <person name="Kyndt J.A."/>
        </authorList>
    </citation>
    <scope>NUCLEOTIDE SEQUENCE [LARGE SCALE GENOMIC DNA]</scope>
    <source>
        <strain evidence="2 3">FY</strain>
    </source>
</reference>
<sequence>MAEPVSERVHAPRQCKKPLPSRDYLLRRLTYDPDSGKLRWMAVSQDDMPKAFRAWNKRYAGTAALSWKNQDGYLCGNIDSVLYQAHRIIWKMQFGVEAEEIDHINGVRDDNRLENLREVTRSINMHNIYVRGDNKSGTTGVCWAEDRKAWRAYIDVDGKRRFIGRFDSIAAAVAARKAAEERLGYIRRA</sequence>
<dbReference type="EMBL" id="QWGP01000005">
    <property type="protein sequence ID" value="RHZ96465.1"/>
    <property type="molecule type" value="Genomic_DNA"/>
</dbReference>
<evidence type="ECO:0000259" key="1">
    <source>
        <dbReference type="Pfam" id="PF13392"/>
    </source>
</evidence>
<dbReference type="InterPro" id="IPR003615">
    <property type="entry name" value="HNH_nuc"/>
</dbReference>
<dbReference type="RefSeq" id="WP_118999692.1">
    <property type="nucleotide sequence ID" value="NZ_QWGP01000005.1"/>
</dbReference>
<evidence type="ECO:0000313" key="2">
    <source>
        <dbReference type="EMBL" id="RHZ96465.1"/>
    </source>
</evidence>
<dbReference type="InterPro" id="IPR016177">
    <property type="entry name" value="DNA-bd_dom_sf"/>
</dbReference>